<dbReference type="GO" id="GO:0006400">
    <property type="term" value="P:tRNA modification"/>
    <property type="evidence" value="ECO:0007669"/>
    <property type="project" value="TreeGrafter"/>
</dbReference>
<evidence type="ECO:0000313" key="7">
    <source>
        <dbReference type="EMBL" id="CAB4322533.1"/>
    </source>
</evidence>
<evidence type="ECO:0000259" key="6">
    <source>
        <dbReference type="Pfam" id="PF16198"/>
    </source>
</evidence>
<dbReference type="PANTHER" id="PTHR13767:SF2">
    <property type="entry name" value="PSEUDOURIDYLATE SYNTHASE TRUB1"/>
    <property type="match status" value="1"/>
</dbReference>
<dbReference type="InterPro" id="IPR032819">
    <property type="entry name" value="TruB_C"/>
</dbReference>
<dbReference type="NCBIfam" id="TIGR00431">
    <property type="entry name" value="TruB"/>
    <property type="match status" value="1"/>
</dbReference>
<dbReference type="AlphaFoldDB" id="A0A6J5Y9J9"/>
<feature type="domain" description="Pseudouridine synthase II N-terminal" evidence="5">
    <location>
        <begin position="31"/>
        <end position="180"/>
    </location>
</feature>
<evidence type="ECO:0000256" key="1">
    <source>
        <dbReference type="ARBA" id="ARBA00012787"/>
    </source>
</evidence>
<keyword evidence="2" id="KW-0819">tRNA processing</keyword>
<protein>
    <recommendedName>
        <fullName evidence="1">tRNA pseudouridine(55) synthase</fullName>
        <ecNumber evidence="1">5.4.99.25</ecNumber>
    </recommendedName>
</protein>
<keyword evidence="3" id="KW-0413">Isomerase</keyword>
<dbReference type="Pfam" id="PF16198">
    <property type="entry name" value="TruB_C_2"/>
    <property type="match status" value="1"/>
</dbReference>
<dbReference type="Pfam" id="PF01509">
    <property type="entry name" value="TruB_N"/>
    <property type="match status" value="1"/>
</dbReference>
<dbReference type="EMBL" id="CAEMXZ010000007">
    <property type="protein sequence ID" value="CAB4322533.1"/>
    <property type="molecule type" value="Genomic_DNA"/>
</dbReference>
<organism evidence="7">
    <name type="scientific">freshwater metagenome</name>
    <dbReference type="NCBI Taxonomy" id="449393"/>
    <lineage>
        <taxon>unclassified sequences</taxon>
        <taxon>metagenomes</taxon>
        <taxon>ecological metagenomes</taxon>
    </lineage>
</organism>
<dbReference type="EC" id="5.4.99.25" evidence="1"/>
<dbReference type="GO" id="GO:0160148">
    <property type="term" value="F:tRNA pseudouridine(55) synthase activity"/>
    <property type="evidence" value="ECO:0007669"/>
    <property type="project" value="UniProtKB-EC"/>
</dbReference>
<sequence>MSRRRNDGPDGLVVVDKDAGWTSHDVVAKSRGLLGTRKVGHSGTLDPDATGILLLGVGRVTRLLRFLTALPKTYTCDIVLGTETTTLDDSGEVVATYDMSSVTFEQIEAAARGLTGDIMQIPPMVSAVKIDGRRLHELAREGIEVERAPRPVTVHRFTVTPTGEAHIIRAEVECSSGTYVRTLAADLGTALGGGAHLRDLRRTAIGSFSLADALPLASISPASLLTPASALRDYPTIVVTESERLDVGHGKVLPRDERFAGEGPWVIVDDDGRLLAVYAAHRGGTVKPEVVVAPIEGSASVPPDDAAGSPVDGSRSAPPSSSDPIDG</sequence>
<evidence type="ECO:0000259" key="5">
    <source>
        <dbReference type="Pfam" id="PF01509"/>
    </source>
</evidence>
<reference evidence="7" key="1">
    <citation type="submission" date="2020-05" db="EMBL/GenBank/DDBJ databases">
        <authorList>
            <person name="Chiriac C."/>
            <person name="Salcher M."/>
            <person name="Ghai R."/>
            <person name="Kavagutti S V."/>
        </authorList>
    </citation>
    <scope>NUCLEOTIDE SEQUENCE</scope>
</reference>
<dbReference type="InterPro" id="IPR014780">
    <property type="entry name" value="tRNA_psdUridine_synth_TruB"/>
</dbReference>
<feature type="compositionally biased region" description="Polar residues" evidence="4">
    <location>
        <begin position="317"/>
        <end position="327"/>
    </location>
</feature>
<dbReference type="SUPFAM" id="SSF55120">
    <property type="entry name" value="Pseudouridine synthase"/>
    <property type="match status" value="1"/>
</dbReference>
<proteinExistence type="inferred from homology"/>
<dbReference type="Gene3D" id="3.30.2350.10">
    <property type="entry name" value="Pseudouridine synthase"/>
    <property type="match status" value="1"/>
</dbReference>
<feature type="region of interest" description="Disordered" evidence="4">
    <location>
        <begin position="296"/>
        <end position="327"/>
    </location>
</feature>
<evidence type="ECO:0000256" key="3">
    <source>
        <dbReference type="ARBA" id="ARBA00023235"/>
    </source>
</evidence>
<name>A0A6J5Y9J9_9ZZZZ</name>
<gene>
    <name evidence="7" type="ORF">UFOPK1392_00268</name>
</gene>
<evidence type="ECO:0000256" key="2">
    <source>
        <dbReference type="ARBA" id="ARBA00022694"/>
    </source>
</evidence>
<evidence type="ECO:0000256" key="4">
    <source>
        <dbReference type="SAM" id="MobiDB-lite"/>
    </source>
</evidence>
<dbReference type="HAMAP" id="MF_01080">
    <property type="entry name" value="TruB_bact"/>
    <property type="match status" value="1"/>
</dbReference>
<dbReference type="InterPro" id="IPR020103">
    <property type="entry name" value="PsdUridine_synth_cat_dom_sf"/>
</dbReference>
<dbReference type="CDD" id="cd02573">
    <property type="entry name" value="PseudoU_synth_EcTruB"/>
    <property type="match status" value="1"/>
</dbReference>
<dbReference type="GO" id="GO:0003723">
    <property type="term" value="F:RNA binding"/>
    <property type="evidence" value="ECO:0007669"/>
    <property type="project" value="InterPro"/>
</dbReference>
<accession>A0A6J5Y9J9</accession>
<dbReference type="GO" id="GO:1990481">
    <property type="term" value="P:mRNA pseudouridine synthesis"/>
    <property type="evidence" value="ECO:0007669"/>
    <property type="project" value="TreeGrafter"/>
</dbReference>
<dbReference type="InterPro" id="IPR002501">
    <property type="entry name" value="PsdUridine_synth_N"/>
</dbReference>
<dbReference type="PANTHER" id="PTHR13767">
    <property type="entry name" value="TRNA-PSEUDOURIDINE SYNTHASE"/>
    <property type="match status" value="1"/>
</dbReference>
<feature type="domain" description="tRNA pseudouridylate synthase B C-terminal" evidence="6">
    <location>
        <begin position="181"/>
        <end position="224"/>
    </location>
</feature>